<organism evidence="6 7">
    <name type="scientific">Actinacidiphila polyblastidii</name>
    <dbReference type="NCBI Taxonomy" id="3110430"/>
    <lineage>
        <taxon>Bacteria</taxon>
        <taxon>Bacillati</taxon>
        <taxon>Actinomycetota</taxon>
        <taxon>Actinomycetes</taxon>
        <taxon>Kitasatosporales</taxon>
        <taxon>Streptomycetaceae</taxon>
        <taxon>Actinacidiphila</taxon>
    </lineage>
</organism>
<evidence type="ECO:0000313" key="7">
    <source>
        <dbReference type="Proteomes" id="UP001344658"/>
    </source>
</evidence>
<comment type="caution">
    <text evidence="6">The sequence shown here is derived from an EMBL/GenBank/DDBJ whole genome shotgun (WGS) entry which is preliminary data.</text>
</comment>
<accession>A0ABU7PDM5</accession>
<comment type="function">
    <text evidence="4">Involved in the maturation of [NiFe] hydrogenases. Required for nickel insertion into the metal center of the hydrogenase.</text>
</comment>
<dbReference type="EMBL" id="JAZEWV010000013">
    <property type="protein sequence ID" value="MEE4543914.1"/>
    <property type="molecule type" value="Genomic_DNA"/>
</dbReference>
<keyword evidence="3 4" id="KW-0862">Zinc</keyword>
<dbReference type="PIRSF" id="PIRSF004761">
    <property type="entry name" value="Hydrgn_mat_HypA"/>
    <property type="match status" value="1"/>
</dbReference>
<sequence>MHEMSIALAVIGQIEDVARAEGRSGVETVTLQVGELAGVVPDALGFCFRLACDGTLLAGARLVTRPVPGRARCEPCAREWPTGMPPDLCCSGCGAAAAGLLSGRELQIAAVRWAPGGVPAAAREPQQRTRPTPTVPEES</sequence>
<feature type="binding site" evidence="4">
    <location>
        <position position="93"/>
    </location>
    <ligand>
        <name>Zn(2+)</name>
        <dbReference type="ChEBI" id="CHEBI:29105"/>
    </ligand>
</feature>
<evidence type="ECO:0000256" key="3">
    <source>
        <dbReference type="ARBA" id="ARBA00022833"/>
    </source>
</evidence>
<keyword evidence="7" id="KW-1185">Reference proteome</keyword>
<dbReference type="Gene3D" id="3.30.2320.80">
    <property type="match status" value="1"/>
</dbReference>
<feature type="binding site" evidence="4">
    <location>
        <position position="90"/>
    </location>
    <ligand>
        <name>Zn(2+)</name>
        <dbReference type="ChEBI" id="CHEBI:29105"/>
    </ligand>
</feature>
<proteinExistence type="inferred from homology"/>
<dbReference type="PANTHER" id="PTHR34535">
    <property type="entry name" value="HYDROGENASE MATURATION FACTOR HYPA"/>
    <property type="match status" value="1"/>
</dbReference>
<feature type="compositionally biased region" description="Low complexity" evidence="5">
    <location>
        <begin position="128"/>
        <end position="139"/>
    </location>
</feature>
<comment type="similarity">
    <text evidence="4">Belongs to the HypA/HybF family.</text>
</comment>
<name>A0ABU7PDM5_9ACTN</name>
<feature type="region of interest" description="Disordered" evidence="5">
    <location>
        <begin position="118"/>
        <end position="139"/>
    </location>
</feature>
<feature type="binding site" evidence="4">
    <location>
        <position position="73"/>
    </location>
    <ligand>
        <name>Zn(2+)</name>
        <dbReference type="ChEBI" id="CHEBI:29105"/>
    </ligand>
</feature>
<evidence type="ECO:0000256" key="5">
    <source>
        <dbReference type="SAM" id="MobiDB-lite"/>
    </source>
</evidence>
<evidence type="ECO:0000256" key="2">
    <source>
        <dbReference type="ARBA" id="ARBA00022723"/>
    </source>
</evidence>
<evidence type="ECO:0000256" key="1">
    <source>
        <dbReference type="ARBA" id="ARBA00022596"/>
    </source>
</evidence>
<feature type="binding site" evidence="4">
    <location>
        <position position="76"/>
    </location>
    <ligand>
        <name>Zn(2+)</name>
        <dbReference type="ChEBI" id="CHEBI:29105"/>
    </ligand>
</feature>
<evidence type="ECO:0000256" key="4">
    <source>
        <dbReference type="HAMAP-Rule" id="MF_00213"/>
    </source>
</evidence>
<keyword evidence="1 4" id="KW-0533">Nickel</keyword>
<gene>
    <name evidence="4" type="primary">hypA</name>
    <name evidence="6" type="ORF">V2S66_18285</name>
</gene>
<feature type="binding site" evidence="4">
    <location>
        <position position="2"/>
    </location>
    <ligand>
        <name>Ni(2+)</name>
        <dbReference type="ChEBI" id="CHEBI:49786"/>
    </ligand>
</feature>
<keyword evidence="2 4" id="KW-0479">Metal-binding</keyword>
<reference evidence="6 7" key="1">
    <citation type="submission" date="2023-12" db="EMBL/GenBank/DDBJ databases">
        <title>Streptomyces sp. V4-01.</title>
        <authorList>
            <person name="Somphong A."/>
            <person name="Phongsopitanun W."/>
        </authorList>
    </citation>
    <scope>NUCLEOTIDE SEQUENCE [LARGE SCALE GENOMIC DNA]</scope>
    <source>
        <strain evidence="6 7">V4-01</strain>
    </source>
</reference>
<dbReference type="InterPro" id="IPR000688">
    <property type="entry name" value="HypA/HybF"/>
</dbReference>
<dbReference type="Proteomes" id="UP001344658">
    <property type="component" value="Unassembled WGS sequence"/>
</dbReference>
<evidence type="ECO:0000313" key="6">
    <source>
        <dbReference type="EMBL" id="MEE4543914.1"/>
    </source>
</evidence>
<dbReference type="HAMAP" id="MF_00213">
    <property type="entry name" value="HypA_HybF"/>
    <property type="match status" value="1"/>
</dbReference>
<dbReference type="RefSeq" id="WP_330796733.1">
    <property type="nucleotide sequence ID" value="NZ_JAZEWV010000013.1"/>
</dbReference>
<dbReference type="PANTHER" id="PTHR34535:SF3">
    <property type="entry name" value="HYDROGENASE MATURATION FACTOR HYPA"/>
    <property type="match status" value="1"/>
</dbReference>
<dbReference type="Pfam" id="PF01155">
    <property type="entry name" value="HypA"/>
    <property type="match status" value="1"/>
</dbReference>
<protein>
    <recommendedName>
        <fullName evidence="4">Hydrogenase maturation factor HypA</fullName>
    </recommendedName>
</protein>